<dbReference type="InterPro" id="IPR001298">
    <property type="entry name" value="Filamin/ABP280_rpt"/>
</dbReference>
<dbReference type="SMART" id="SM00033">
    <property type="entry name" value="CH"/>
    <property type="match status" value="2"/>
</dbReference>
<feature type="repeat" description="Filamin" evidence="9">
    <location>
        <begin position="544"/>
        <end position="636"/>
    </location>
</feature>
<feature type="repeat" description="Filamin" evidence="9">
    <location>
        <begin position="1801"/>
        <end position="1893"/>
    </location>
</feature>
<dbReference type="Gene3D" id="2.60.40.10">
    <property type="entry name" value="Immunoglobulins"/>
    <property type="match status" value="21"/>
</dbReference>
<dbReference type="InterPro" id="IPR044801">
    <property type="entry name" value="Filamin"/>
</dbReference>
<evidence type="ECO:0000256" key="9">
    <source>
        <dbReference type="PROSITE-ProRule" id="PRU00087"/>
    </source>
</evidence>
<dbReference type="GO" id="GO:0005856">
    <property type="term" value="C:cytoskeleton"/>
    <property type="evidence" value="ECO:0007669"/>
    <property type="project" value="UniProtKB-SubCell"/>
</dbReference>
<dbReference type="Ensembl" id="ENSOANT00000047895.1">
    <property type="protein sequence ID" value="ENSOANP00000039162.1"/>
    <property type="gene ID" value="ENSOANG00000011016.3"/>
</dbReference>
<evidence type="ECO:0000256" key="2">
    <source>
        <dbReference type="ARBA" id="ARBA00009238"/>
    </source>
</evidence>
<dbReference type="InterPro" id="IPR001715">
    <property type="entry name" value="CH_dom"/>
</dbReference>
<dbReference type="SUPFAM" id="SSF81296">
    <property type="entry name" value="E set domains"/>
    <property type="match status" value="21"/>
</dbReference>
<dbReference type="GeneTree" id="ENSGT00940000153588"/>
<protein>
    <submittedName>
        <fullName evidence="12">Filamin A</fullName>
    </submittedName>
</protein>
<dbReference type="FunFam" id="2.60.40.10:FF:000007">
    <property type="entry name" value="Filamin-B isoform C"/>
    <property type="match status" value="2"/>
</dbReference>
<reference evidence="12" key="2">
    <citation type="submission" date="2025-08" db="UniProtKB">
        <authorList>
            <consortium name="Ensembl"/>
        </authorList>
    </citation>
    <scope>IDENTIFICATION</scope>
    <source>
        <strain evidence="12">Glennie</strain>
    </source>
</reference>
<proteinExistence type="inferred from homology"/>
<feature type="repeat" description="Filamin" evidence="9">
    <location>
        <begin position="2060"/>
        <end position="2152"/>
    </location>
</feature>
<dbReference type="InterPro" id="IPR013783">
    <property type="entry name" value="Ig-like_fold"/>
</dbReference>
<feature type="domain" description="Calponin-homology (CH)" evidence="11">
    <location>
        <begin position="16"/>
        <end position="122"/>
    </location>
</feature>
<dbReference type="InterPro" id="IPR036872">
    <property type="entry name" value="CH_dom_sf"/>
</dbReference>
<feature type="repeat" description="Filamin" evidence="9">
    <location>
        <begin position="349"/>
        <end position="447"/>
    </location>
</feature>
<dbReference type="FunFam" id="2.60.40.10:FF:000105">
    <property type="entry name" value="filamin-C isoform X1"/>
    <property type="match status" value="1"/>
</dbReference>
<dbReference type="PANTHER" id="PTHR38537">
    <property type="entry name" value="JITTERBUG, ISOFORM N"/>
    <property type="match status" value="1"/>
</dbReference>
<keyword evidence="4" id="KW-0597">Phosphoprotein</keyword>
<dbReference type="SMART" id="SM00557">
    <property type="entry name" value="IG_FLMN"/>
    <property type="match status" value="21"/>
</dbReference>
<feature type="repeat" description="Filamin" evidence="9">
    <location>
        <begin position="737"/>
        <end position="839"/>
    </location>
</feature>
<dbReference type="PROSITE" id="PS00019">
    <property type="entry name" value="ACTININ_1"/>
    <property type="match status" value="1"/>
</dbReference>
<reference evidence="12" key="3">
    <citation type="submission" date="2025-09" db="UniProtKB">
        <authorList>
            <consortium name="Ensembl"/>
        </authorList>
    </citation>
    <scope>IDENTIFICATION</scope>
    <source>
        <strain evidence="12">Glennie</strain>
    </source>
</reference>
<evidence type="ECO:0000313" key="12">
    <source>
        <dbReference type="Ensembl" id="ENSOANP00000039162.1"/>
    </source>
</evidence>
<dbReference type="FunFam" id="2.60.40.10:FF:000122">
    <property type="entry name" value="filamin-C isoform X2"/>
    <property type="match status" value="1"/>
</dbReference>
<dbReference type="Bgee" id="ENSOANG00000011016">
    <property type="expression patterns" value="Expressed in endometrium and 7 other cell types or tissues"/>
</dbReference>
<gene>
    <name evidence="12" type="primary">FLNA</name>
</gene>
<reference evidence="12 13" key="1">
    <citation type="journal article" date="2008" name="Nature">
        <title>Genome analysis of the platypus reveals unique signatures of evolution.</title>
        <authorList>
            <person name="Warren W.C."/>
            <person name="Hillier L.W."/>
            <person name="Marshall Graves J.A."/>
            <person name="Birney E."/>
            <person name="Ponting C.P."/>
            <person name="Grutzner F."/>
            <person name="Belov K."/>
            <person name="Miller W."/>
            <person name="Clarke L."/>
            <person name="Chinwalla A.T."/>
            <person name="Yang S.P."/>
            <person name="Heger A."/>
            <person name="Locke D.P."/>
            <person name="Miethke P."/>
            <person name="Waters P.D."/>
            <person name="Veyrunes F."/>
            <person name="Fulton L."/>
            <person name="Fulton B."/>
            <person name="Graves T."/>
            <person name="Wallis J."/>
            <person name="Puente X.S."/>
            <person name="Lopez-Otin C."/>
            <person name="Ordonez G.R."/>
            <person name="Eichler E.E."/>
            <person name="Chen L."/>
            <person name="Cheng Z."/>
            <person name="Deakin J.E."/>
            <person name="Alsop A."/>
            <person name="Thompson K."/>
            <person name="Kirby P."/>
            <person name="Papenfuss A.T."/>
            <person name="Wakefield M.J."/>
            <person name="Olender T."/>
            <person name="Lancet D."/>
            <person name="Huttley G.A."/>
            <person name="Smit A.F."/>
            <person name="Pask A."/>
            <person name="Temple-Smith P."/>
            <person name="Batzer M.A."/>
            <person name="Walker J.A."/>
            <person name="Konkel M.K."/>
            <person name="Harris R.S."/>
            <person name="Whittington C.M."/>
            <person name="Wong E.S."/>
            <person name="Gemmell N.J."/>
            <person name="Buschiazzo E."/>
            <person name="Vargas Jentzsch I.M."/>
            <person name="Merkel A."/>
            <person name="Schmitz J."/>
            <person name="Zemann A."/>
            <person name="Churakov G."/>
            <person name="Kriegs J.O."/>
            <person name="Brosius J."/>
            <person name="Murchison E.P."/>
            <person name="Sachidanandam R."/>
            <person name="Smith C."/>
            <person name="Hannon G.J."/>
            <person name="Tsend-Ayush E."/>
            <person name="McMillan D."/>
            <person name="Attenborough R."/>
            <person name="Rens W."/>
            <person name="Ferguson-Smith M."/>
            <person name="Lefevre C.M."/>
            <person name="Sharp J.A."/>
            <person name="Nicholas K.R."/>
            <person name="Ray D.A."/>
            <person name="Kube M."/>
            <person name="Reinhardt R."/>
            <person name="Pringle T.H."/>
            <person name="Taylor J."/>
            <person name="Jones R.C."/>
            <person name="Nixon B."/>
            <person name="Dacheux J.L."/>
            <person name="Niwa H."/>
            <person name="Sekita Y."/>
            <person name="Huang X."/>
            <person name="Stark A."/>
            <person name="Kheradpour P."/>
            <person name="Kellis M."/>
            <person name="Flicek P."/>
            <person name="Chen Y."/>
            <person name="Webber C."/>
            <person name="Hardison R."/>
            <person name="Nelson J."/>
            <person name="Hallsworth-Pepin K."/>
            <person name="Delehaunty K."/>
            <person name="Markovic C."/>
            <person name="Minx P."/>
            <person name="Feng Y."/>
            <person name="Kremitzki C."/>
            <person name="Mitreva M."/>
            <person name="Glasscock J."/>
            <person name="Wylie T."/>
            <person name="Wohldmann P."/>
            <person name="Thiru P."/>
            <person name="Nhan M.N."/>
            <person name="Pohl C.S."/>
            <person name="Smith S.M."/>
            <person name="Hou S."/>
            <person name="Nefedov M."/>
            <person name="de Jong P.J."/>
            <person name="Renfree M.B."/>
            <person name="Mardis E.R."/>
            <person name="Wilson R.K."/>
        </authorList>
    </citation>
    <scope>NUCLEOTIDE SEQUENCE [LARGE SCALE GENOMIC DNA]</scope>
    <source>
        <strain evidence="12 13">Glennie</strain>
    </source>
</reference>
<dbReference type="FunFam" id="2.60.40.10:FF:000157">
    <property type="entry name" value="filamin-C isoform X1"/>
    <property type="match status" value="1"/>
</dbReference>
<feature type="repeat" description="Filamin" evidence="9">
    <location>
        <begin position="1513"/>
        <end position="1609"/>
    </location>
</feature>
<evidence type="ECO:0000313" key="13">
    <source>
        <dbReference type="Proteomes" id="UP000002279"/>
    </source>
</evidence>
<organism evidence="12 13">
    <name type="scientific">Ornithorhynchus anatinus</name>
    <name type="common">Duckbill platypus</name>
    <dbReference type="NCBI Taxonomy" id="9258"/>
    <lineage>
        <taxon>Eukaryota</taxon>
        <taxon>Metazoa</taxon>
        <taxon>Chordata</taxon>
        <taxon>Craniata</taxon>
        <taxon>Vertebrata</taxon>
        <taxon>Euteleostomi</taxon>
        <taxon>Mammalia</taxon>
        <taxon>Monotremata</taxon>
        <taxon>Ornithorhynchidae</taxon>
        <taxon>Ornithorhynchus</taxon>
    </lineage>
</organism>
<dbReference type="Proteomes" id="UP000002279">
    <property type="component" value="Chromosome 6"/>
</dbReference>
<dbReference type="Gene3D" id="1.10.418.10">
    <property type="entry name" value="Calponin-like domain"/>
    <property type="match status" value="2"/>
</dbReference>
<keyword evidence="6" id="KW-0832">Ubl conjugation</keyword>
<accession>A0A6I8NDM8</accession>
<name>A0A6I8NDM8_ORNAN</name>
<dbReference type="FunFam" id="1.10.418.10:FF:000006">
    <property type="entry name" value="Filamin-B isoform A"/>
    <property type="match status" value="1"/>
</dbReference>
<dbReference type="PROSITE" id="PS50194">
    <property type="entry name" value="FILAMIN_REPEAT"/>
    <property type="match status" value="21"/>
</dbReference>
<feature type="repeat" description="Filamin" evidence="9">
    <location>
        <begin position="1918"/>
        <end position="1961"/>
    </location>
</feature>
<feature type="repeat" description="Filamin" evidence="9">
    <location>
        <begin position="249"/>
        <end position="347"/>
    </location>
</feature>
<feature type="repeat" description="Filamin" evidence="9">
    <location>
        <begin position="640"/>
        <end position="736"/>
    </location>
</feature>
<dbReference type="CDD" id="cd21312">
    <property type="entry name" value="CH_FLNA_rpt2"/>
    <property type="match status" value="1"/>
</dbReference>
<feature type="repeat" description="Filamin" evidence="9">
    <location>
        <begin position="1416"/>
        <end position="1512"/>
    </location>
</feature>
<dbReference type="FunFam" id="2.60.40.10:FF:000092">
    <property type="entry name" value="Filamin-B isoform B"/>
    <property type="match status" value="1"/>
</dbReference>
<comment type="subcellular location">
    <subcellularLocation>
        <location evidence="1">Cytoplasm</location>
        <location evidence="1">Cytoskeleton</location>
    </subcellularLocation>
</comment>
<feature type="region of interest" description="Disordered" evidence="10">
    <location>
        <begin position="244"/>
        <end position="265"/>
    </location>
</feature>
<keyword evidence="3" id="KW-0963">Cytoplasm</keyword>
<keyword evidence="7" id="KW-0009">Actin-binding</keyword>
<feature type="repeat" description="Filamin" evidence="9">
    <location>
        <begin position="1323"/>
        <end position="1415"/>
    </location>
</feature>
<dbReference type="FunFam" id="2.60.40.10:FF:000042">
    <property type="entry name" value="Filamin-B isoform B"/>
    <property type="match status" value="2"/>
</dbReference>
<feature type="repeat" description="Filamin" evidence="9">
    <location>
        <begin position="1622"/>
        <end position="1713"/>
    </location>
</feature>
<dbReference type="PANTHER" id="PTHR38537:SF5">
    <property type="entry name" value="FILAMIN-A"/>
    <property type="match status" value="1"/>
</dbReference>
<evidence type="ECO:0000256" key="3">
    <source>
        <dbReference type="ARBA" id="ARBA00022490"/>
    </source>
</evidence>
<dbReference type="FunFam" id="2.60.40.10:FF:000118">
    <property type="entry name" value="filamin-C isoform X2"/>
    <property type="match status" value="1"/>
</dbReference>
<dbReference type="GO" id="GO:0051015">
    <property type="term" value="F:actin filament binding"/>
    <property type="evidence" value="ECO:0007669"/>
    <property type="project" value="InterPro"/>
</dbReference>
<comment type="similarity">
    <text evidence="2">Belongs to the filamin family.</text>
</comment>
<dbReference type="FunFam" id="2.60.40.10:FF:000126">
    <property type="entry name" value="filamin-C isoform X1"/>
    <property type="match status" value="1"/>
</dbReference>
<evidence type="ECO:0000259" key="11">
    <source>
        <dbReference type="PROSITE" id="PS50021"/>
    </source>
</evidence>
<evidence type="ECO:0000256" key="1">
    <source>
        <dbReference type="ARBA" id="ARBA00004245"/>
    </source>
</evidence>
<feature type="repeat" description="Filamin" evidence="9">
    <location>
        <begin position="1128"/>
        <end position="1222"/>
    </location>
</feature>
<dbReference type="InterPro" id="IPR001589">
    <property type="entry name" value="Actinin_actin-bd_CS"/>
</dbReference>
<dbReference type="FunFam" id="2.60.40.10:FF:000096">
    <property type="entry name" value="filamin-C isoform X2"/>
    <property type="match status" value="1"/>
</dbReference>
<evidence type="ECO:0000256" key="7">
    <source>
        <dbReference type="ARBA" id="ARBA00023203"/>
    </source>
</evidence>
<evidence type="ECO:0000256" key="5">
    <source>
        <dbReference type="ARBA" id="ARBA00022737"/>
    </source>
</evidence>
<dbReference type="PROSITE" id="PS50021">
    <property type="entry name" value="CH"/>
    <property type="match status" value="2"/>
</dbReference>
<evidence type="ECO:0000256" key="10">
    <source>
        <dbReference type="SAM" id="MobiDB-lite"/>
    </source>
</evidence>
<feature type="repeat" description="Filamin" evidence="9">
    <location>
        <begin position="1963"/>
        <end position="2056"/>
    </location>
</feature>
<evidence type="ECO:0000256" key="8">
    <source>
        <dbReference type="ARBA" id="ARBA00023212"/>
    </source>
</evidence>
<evidence type="ECO:0000256" key="6">
    <source>
        <dbReference type="ARBA" id="ARBA00022843"/>
    </source>
</evidence>
<feature type="repeat" description="Filamin" evidence="9">
    <location>
        <begin position="1035"/>
        <end position="1127"/>
    </location>
</feature>
<dbReference type="SUPFAM" id="SSF47576">
    <property type="entry name" value="Calponin-homology domain, CH-domain"/>
    <property type="match status" value="1"/>
</dbReference>
<sequence length="2281" mass="242845">MPATEKDLAEDAPWKKIQQNTFTRWCNEHLKCVNKRIANLQTDLSDGLRLIALLEVLSQKKMYRKYNQRPTFRQMQLENVSVALEFLDRESIKLVSIDSKAIVDGNLKLILGLIWTLILHYSISMPMWDEEEDEETKKQTPKQRLLGWIQNKLPQLPITNFSKDWQSGRALGALVDSCAPGLCPDWDSWDASKPVNNAREAMQQADDWLGIPQVITPEEIVDPNVDEHSVMTYLSQFPKAKLKPGAPLRPKLNPKKARAYGPGIEPSGNMVKKRAEFTVETISAGQGEVLVYVEDPAGHREEAKVIANNDKNRTFSVWYIPKVTGTHKVTVLFAGQHIAKSPFEVNVDKSHGDASKVTAQGPGLEPSGNIANKTTYFEIFTAGAGVGEVEVVIQDPTGKKGTVEQQLEDKGNSTYRCTYKPTLEGTYTIYITFAGVPIPRSPYTVTIGQACNPNACRAVGRGLQPKGVRVKETADFKVYTKGAGSGELKVVVKGPKGEERVKQKDLGDGVYAFEYYPTAPGNYIVTITWGGQNISRSPFEVKVGTECGNQKVRAWGPGLEGGVVGKSADFVVEAIGDDVGTLGFSVEGPSQAKIECDDKGDGSCDVRYWPQEAGEYAVHVLCNNEDIKLSPFMAEIKTAPKDFYPEKVKARGPGLEKTGVAINKPAEFTVDAKNGGKAPLKVQVQDSEGSPVEVSVKDNGNGTYNCSYVPKKPVKHTAMVSWGGVNIPNSPYRVNVGAGSHPNKVKVYGPGVAKTGLKAHEPTYFTVDCTEAGQGDVSIGIKCAPGVVGPAEADIDFDIIRNDNDTFTVKYTPRGAGSYTIMVLFADQATPTSPIRIKVDPSHDASKVKAEGPGLNRSGVELGKPTHFNVNAKPAGKAKLDVQFTGPAKGDAVQDVDVIDHHDNTYTVKYTPVQQGNMGVNVTYGGDHIPKSPFSVGVAQTLDLNKIKVSGLGEKVEVGKDQEFTVKSKGAGGQGKVGAKIIGPSNKSVPCKVEPGLSADNSVVKFIPREEGPYEVEVTYDGVPVPGSPFPVEAVPPTNPSKVKAYGPGLKGGSAGSPAPFTIDTKGAGNGGLGLTVEGPCEAKIECLDNGDGTCSVSYLPTEPGEYSINILFADSHIPGSPFKAQIAPCFDPSKVKCSGPGLEHATVGEAGQFHVDCSSAGSAELTIEIISDTGMQAEVRIQDNGDGTYTITYIPLYPGVYTITIKYGGQMVPDFPSKLKVEPAVNTAGVKCYGPGVEGKGVFREATTEFNVDARALTKAGGPHIKTRVSNPSGNLTDTYVQDNGDGTYKVEYTPYEEGVHSVDVTYDGSPVPSSPFHVPVTEGCDPARVRVHGPGIQSGTTNKPNKFTVETRGAGTGGLGLAVEGPSEAKMSCTDNKDGSCSVEYIPYEPGTYSLNVTYGGHQVPGSPFKVPVHDVIDSSKVKCSGPGLSPGVVRANVPQSFQVDTSKAGVAPLQVKVQGPKGVVEPVDVVDNADGTQTVNYVPSREGPYSISVLYGDEEVPRSPFKVKVLPTHDASKVKASGPGLNTTGVPASLPVEFTIDAKDAGEGLLAVQITDPEGKPKKTTIRDNQDGTYTVSYVPDMTGRYTILIKYGGDEIPYSPYRIRALPTGDASKCTVTVSIGGHGLGAGIGPTIQIGEETVITVDAKAAGKGKVTCTVCTPDGSEVDVDVVENEDGTFDIFYTAPQPGKYVICVRFGGEHIPNSPFQVMATDRPLMGVNGLDVAGLRPFDLVIPFTIKKGEITGEVRMPSGKVAKPDITDNKDGTVTVRYAPTEAGLHEMDIRYDNMHIPGSPLQFYVDYVNSGHVTAYGPGLIHGVVNKPAVFTVNTKDAGEGGLSLAIEGPSKADIGCTDNQDGTCTVSYLPVLPGDYNILVKYNDKHIPGSPFTAKITGDDSIRMSHLKVGSAADIPLNIAEIAFEDRKDGSCGVSYIVQEPGDYEVSVKFNDDHIPDSPFVVPVASPSDDARRLTVSSLQESGLKVNQPASFAVSLNGAKGVIDAKVHSPSGALEECYVTEIDQDKYAVRFIPRENGIYLIDVKFNGSHIPGSPFKIRVGEPGQGGDPGMVSAYGAGLEGGITGSPAEFIVNTTGAGAGALSVTIDGPSKVKMDCQECSEGYKVTYTPMAPGSYLISIKYGGPYHIVGSPFKAKVTGPRLVSSHSLHETSSVFVDSVTKADAVLQQGAPSSTDASKVVAKGLGLNKAFVGQKNSFTVDCSKAGNNMLLVGVHGPKTPCEEILVKHLGNRLYNVTYLLKDKGDYTLVVKWGEDHIPGSPFHLTVP</sequence>
<dbReference type="PROSITE" id="PS00020">
    <property type="entry name" value="ACTININ_2"/>
    <property type="match status" value="1"/>
</dbReference>
<dbReference type="Pfam" id="PF00307">
    <property type="entry name" value="CH"/>
    <property type="match status" value="2"/>
</dbReference>
<dbReference type="FunFam" id="2.60.40.10:FF:000102">
    <property type="entry name" value="filamin-B isoform X2"/>
    <property type="match status" value="1"/>
</dbReference>
<feature type="repeat" description="Filamin" evidence="9">
    <location>
        <begin position="2186"/>
        <end position="2280"/>
    </location>
</feature>
<dbReference type="FunFam" id="2.60.40.10:FF:000001">
    <property type="entry name" value="Filamin-C isoform b"/>
    <property type="match status" value="5"/>
</dbReference>
<dbReference type="FunFam" id="2.60.40.10:FF:000115">
    <property type="entry name" value="filamin-C isoform X1"/>
    <property type="match status" value="1"/>
</dbReference>
<dbReference type="CDD" id="cd21308">
    <property type="entry name" value="CH_FLNA_rpt1"/>
    <property type="match status" value="1"/>
</dbReference>
<feature type="repeat" description="Filamin" evidence="9">
    <location>
        <begin position="448"/>
        <end position="543"/>
    </location>
</feature>
<keyword evidence="8" id="KW-0206">Cytoskeleton</keyword>
<dbReference type="Pfam" id="PF00630">
    <property type="entry name" value="Filamin"/>
    <property type="match status" value="21"/>
</dbReference>
<dbReference type="GO" id="GO:0030036">
    <property type="term" value="P:actin cytoskeleton organization"/>
    <property type="evidence" value="ECO:0007669"/>
    <property type="project" value="InterPro"/>
</dbReference>
<feature type="repeat" description="Filamin" evidence="9">
    <location>
        <begin position="939"/>
        <end position="1034"/>
    </location>
</feature>
<dbReference type="FunFam" id="2.60.40.10:FF:000154">
    <property type="entry name" value="filamin-B isoform X1"/>
    <property type="match status" value="1"/>
</dbReference>
<feature type="domain" description="Calponin-homology (CH)" evidence="11">
    <location>
        <begin position="139"/>
        <end position="242"/>
    </location>
</feature>
<feature type="repeat" description="Filamin" evidence="9">
    <location>
        <begin position="840"/>
        <end position="938"/>
    </location>
</feature>
<dbReference type="FunFam" id="1.10.418.10:FF:000008">
    <property type="entry name" value="Filamin-B isoform C"/>
    <property type="match status" value="1"/>
</dbReference>
<keyword evidence="13" id="KW-1185">Reference proteome</keyword>
<dbReference type="FunFam" id="2.60.40.10:FF:000168">
    <property type="entry name" value="filamin-C isoform X2"/>
    <property type="match status" value="1"/>
</dbReference>
<dbReference type="InterPro" id="IPR017868">
    <property type="entry name" value="Filamin/ABP280_repeat-like"/>
</dbReference>
<evidence type="ECO:0000256" key="4">
    <source>
        <dbReference type="ARBA" id="ARBA00022553"/>
    </source>
</evidence>
<keyword evidence="5" id="KW-0677">Repeat</keyword>
<dbReference type="InterPro" id="IPR014756">
    <property type="entry name" value="Ig_E-set"/>
</dbReference>
<feature type="repeat" description="Filamin" evidence="9">
    <location>
        <begin position="1223"/>
        <end position="1322"/>
    </location>
</feature>
<feature type="repeat" description="Filamin" evidence="9">
    <location>
        <begin position="1743"/>
        <end position="1801"/>
    </location>
</feature>